<evidence type="ECO:0008006" key="4">
    <source>
        <dbReference type="Google" id="ProtNLM"/>
    </source>
</evidence>
<dbReference type="AlphaFoldDB" id="A0A1H8IG06"/>
<sequence>MRDQAFKQARRYDAPQAGRSTSAGSGRRRAGSADQGFGGAVASVVIKELKGTTGRRIVRGILGGLFRGR</sequence>
<feature type="compositionally biased region" description="Basic and acidic residues" evidence="1">
    <location>
        <begin position="1"/>
        <end position="13"/>
    </location>
</feature>
<dbReference type="RefSeq" id="WP_342707828.1">
    <property type="nucleotide sequence ID" value="NZ_FOCI01000025.1"/>
</dbReference>
<dbReference type="Proteomes" id="UP000199585">
    <property type="component" value="Unassembled WGS sequence"/>
</dbReference>
<proteinExistence type="predicted"/>
<accession>A0A1H8IG06</accession>
<evidence type="ECO:0000313" key="3">
    <source>
        <dbReference type="Proteomes" id="UP000199585"/>
    </source>
</evidence>
<organism evidence="2 3">
    <name type="scientific">Loktanella fryxellensis</name>
    <dbReference type="NCBI Taxonomy" id="245187"/>
    <lineage>
        <taxon>Bacteria</taxon>
        <taxon>Pseudomonadati</taxon>
        <taxon>Pseudomonadota</taxon>
        <taxon>Alphaproteobacteria</taxon>
        <taxon>Rhodobacterales</taxon>
        <taxon>Roseobacteraceae</taxon>
        <taxon>Loktanella</taxon>
    </lineage>
</organism>
<feature type="region of interest" description="Disordered" evidence="1">
    <location>
        <begin position="1"/>
        <end position="35"/>
    </location>
</feature>
<keyword evidence="3" id="KW-1185">Reference proteome</keyword>
<evidence type="ECO:0000313" key="2">
    <source>
        <dbReference type="EMBL" id="SEN67146.1"/>
    </source>
</evidence>
<reference evidence="2 3" key="1">
    <citation type="submission" date="2016-10" db="EMBL/GenBank/DDBJ databases">
        <authorList>
            <person name="de Groot N.N."/>
        </authorList>
    </citation>
    <scope>NUCLEOTIDE SEQUENCE [LARGE SCALE GENOMIC DNA]</scope>
    <source>
        <strain evidence="2 3">DSM 16213</strain>
    </source>
</reference>
<protein>
    <recommendedName>
        <fullName evidence="4">Helicase HerA-like C-terminal domain-containing protein</fullName>
    </recommendedName>
</protein>
<evidence type="ECO:0000256" key="1">
    <source>
        <dbReference type="SAM" id="MobiDB-lite"/>
    </source>
</evidence>
<dbReference type="STRING" id="245187.SAMN04488003_12536"/>
<name>A0A1H8IG06_9RHOB</name>
<gene>
    <name evidence="2" type="ORF">SAMN04488003_12536</name>
</gene>
<dbReference type="EMBL" id="FOCI01000025">
    <property type="protein sequence ID" value="SEN67146.1"/>
    <property type="molecule type" value="Genomic_DNA"/>
</dbReference>